<proteinExistence type="predicted"/>
<evidence type="ECO:0000313" key="3">
    <source>
        <dbReference type="Proteomes" id="UP000315295"/>
    </source>
</evidence>
<gene>
    <name evidence="2" type="ORF">C1H46_037660</name>
</gene>
<comment type="caution">
    <text evidence="2">The sequence shown here is derived from an EMBL/GenBank/DDBJ whole genome shotgun (WGS) entry which is preliminary data.</text>
</comment>
<keyword evidence="3" id="KW-1185">Reference proteome</keyword>
<dbReference type="Proteomes" id="UP000315295">
    <property type="component" value="Unassembled WGS sequence"/>
</dbReference>
<organism evidence="2 3">
    <name type="scientific">Malus baccata</name>
    <name type="common">Siberian crab apple</name>
    <name type="synonym">Pyrus baccata</name>
    <dbReference type="NCBI Taxonomy" id="106549"/>
    <lineage>
        <taxon>Eukaryota</taxon>
        <taxon>Viridiplantae</taxon>
        <taxon>Streptophyta</taxon>
        <taxon>Embryophyta</taxon>
        <taxon>Tracheophyta</taxon>
        <taxon>Spermatophyta</taxon>
        <taxon>Magnoliopsida</taxon>
        <taxon>eudicotyledons</taxon>
        <taxon>Gunneridae</taxon>
        <taxon>Pentapetalae</taxon>
        <taxon>rosids</taxon>
        <taxon>fabids</taxon>
        <taxon>Rosales</taxon>
        <taxon>Rosaceae</taxon>
        <taxon>Amygdaloideae</taxon>
        <taxon>Maleae</taxon>
        <taxon>Malus</taxon>
    </lineage>
</organism>
<feature type="region of interest" description="Disordered" evidence="1">
    <location>
        <begin position="1"/>
        <end position="29"/>
    </location>
</feature>
<evidence type="ECO:0000313" key="2">
    <source>
        <dbReference type="EMBL" id="TQD76798.1"/>
    </source>
</evidence>
<reference evidence="2 3" key="1">
    <citation type="journal article" date="2019" name="G3 (Bethesda)">
        <title>Sequencing of a Wild Apple (Malus baccata) Genome Unravels the Differences Between Cultivated and Wild Apple Species Regarding Disease Resistance and Cold Tolerance.</title>
        <authorList>
            <person name="Chen X."/>
        </authorList>
    </citation>
    <scope>NUCLEOTIDE SEQUENCE [LARGE SCALE GENOMIC DNA]</scope>
    <source>
        <strain evidence="3">cv. Shandingzi</strain>
        <tissue evidence="2">Leaves</tissue>
    </source>
</reference>
<sequence>MEGELAQTSCARDSIISSPPNLGPVNDDGKNFQCPPSLKSLDGTFTVAYVDILSGQSGQSLSTGSNNIIPVCQCILNPYTFRKHELLSMLDNQQKA</sequence>
<feature type="compositionally biased region" description="Polar residues" evidence="1">
    <location>
        <begin position="1"/>
        <end position="20"/>
    </location>
</feature>
<protein>
    <submittedName>
        <fullName evidence="2">Uncharacterized protein</fullName>
    </submittedName>
</protein>
<name>A0A540KRG3_MALBA</name>
<dbReference type="AlphaFoldDB" id="A0A540KRG3"/>
<accession>A0A540KRG3</accession>
<evidence type="ECO:0000256" key="1">
    <source>
        <dbReference type="SAM" id="MobiDB-lite"/>
    </source>
</evidence>
<dbReference type="EMBL" id="VIEB01001012">
    <property type="protein sequence ID" value="TQD76798.1"/>
    <property type="molecule type" value="Genomic_DNA"/>
</dbReference>